<organism evidence="2 3">
    <name type="scientific">Limnovirga soli</name>
    <dbReference type="NCBI Taxonomy" id="2656915"/>
    <lineage>
        <taxon>Bacteria</taxon>
        <taxon>Pseudomonadati</taxon>
        <taxon>Bacteroidota</taxon>
        <taxon>Chitinophagia</taxon>
        <taxon>Chitinophagales</taxon>
        <taxon>Chitinophagaceae</taxon>
        <taxon>Limnovirga</taxon>
    </lineage>
</organism>
<name>A0A8J8JSY4_9BACT</name>
<feature type="transmembrane region" description="Helical" evidence="1">
    <location>
        <begin position="45"/>
        <end position="65"/>
    </location>
</feature>
<evidence type="ECO:0000256" key="1">
    <source>
        <dbReference type="SAM" id="Phobius"/>
    </source>
</evidence>
<protein>
    <submittedName>
        <fullName evidence="2">DUF3179 domain-containing protein</fullName>
    </submittedName>
</protein>
<sequence length="396" mass="44994">MKKSLLWLGLILLVAVEILRVYFIMPFPGSQQANTIDIAYFLDQYIWYIRIILWLLLVIPLVIVIPNSSKLSKALLLIFFVVYVGIFYAFNFKFLADKMFYQPTNKNLVGIAENKVDPDKLVIGIAINGQAKAYPIEIIGYHHQVQDTIAGIPVMVTYCTVCRTGRVFSPMVNGKKEEFRLVGMDHFNAMFEDASTKSWWRQSTGEAITGALKGTKLSEFPSRQSTLAAWLRVYPDSKILQPDSLYTKEYDSLAGYDKGILNSSLEKRDTGSWKMKSWVVGVTAQGISRAYDWNDLVQAKIIEDNINQQPVLITIEKDTATFHVWSRMVNNQPLTFAIIKDTLTDYTTQSKWNNDGICISGPLKGQSLQALPASQEFWHSWLAFQPATQKYIAKKN</sequence>
<keyword evidence="3" id="KW-1185">Reference proteome</keyword>
<evidence type="ECO:0000313" key="3">
    <source>
        <dbReference type="Proteomes" id="UP000598971"/>
    </source>
</evidence>
<feature type="transmembrane region" description="Helical" evidence="1">
    <location>
        <begin position="74"/>
        <end position="96"/>
    </location>
</feature>
<keyword evidence="1" id="KW-0472">Membrane</keyword>
<keyword evidence="1" id="KW-1133">Transmembrane helix</keyword>
<dbReference type="Proteomes" id="UP000598971">
    <property type="component" value="Unassembled WGS sequence"/>
</dbReference>
<comment type="caution">
    <text evidence="2">The sequence shown here is derived from an EMBL/GenBank/DDBJ whole genome shotgun (WGS) entry which is preliminary data.</text>
</comment>
<dbReference type="AlphaFoldDB" id="A0A8J8JSY4"/>
<dbReference type="Pfam" id="PF11376">
    <property type="entry name" value="DUF3179"/>
    <property type="match status" value="1"/>
</dbReference>
<accession>A0A8J8JSY4</accession>
<evidence type="ECO:0000313" key="2">
    <source>
        <dbReference type="EMBL" id="NNV55293.1"/>
    </source>
</evidence>
<dbReference type="EMBL" id="WHPF01000005">
    <property type="protein sequence ID" value="NNV55293.1"/>
    <property type="molecule type" value="Genomic_DNA"/>
</dbReference>
<feature type="transmembrane region" description="Helical" evidence="1">
    <location>
        <begin position="5"/>
        <end position="25"/>
    </location>
</feature>
<reference evidence="2" key="1">
    <citation type="submission" date="2019-10" db="EMBL/GenBank/DDBJ databases">
        <title>Draft genome sequence of Panacibacter sp. KCS-6.</title>
        <authorList>
            <person name="Yim K.J."/>
        </authorList>
    </citation>
    <scope>NUCLEOTIDE SEQUENCE</scope>
    <source>
        <strain evidence="2">KCS-6</strain>
    </source>
</reference>
<keyword evidence="1" id="KW-0812">Transmembrane</keyword>
<dbReference type="InterPro" id="IPR021516">
    <property type="entry name" value="DUF3179"/>
</dbReference>
<dbReference type="RefSeq" id="WP_171607227.1">
    <property type="nucleotide sequence ID" value="NZ_WHPF01000005.1"/>
</dbReference>
<gene>
    <name evidence="2" type="ORF">GD597_07475</name>
</gene>
<proteinExistence type="predicted"/>